<sequence length="74" mass="8091">SSIALPNKEIEHTFYLIGDAGNSKIGASTIALQLFKKQLSKASKNSTAIFLGDNVYPKGFVAEQHKNRAFAEHQ</sequence>
<reference evidence="1 2" key="1">
    <citation type="submission" date="2019-03" db="EMBL/GenBank/DDBJ databases">
        <title>Halomonas marinisediminis sp. nov., a moderately halophilic bacterium isolated from the Bohai Gulf.</title>
        <authorList>
            <person name="Ji X."/>
        </authorList>
    </citation>
    <scope>NUCLEOTIDE SEQUENCE [LARGE SCALE GENOMIC DNA]</scope>
    <source>
        <strain evidence="1 2">204</strain>
    </source>
</reference>
<protein>
    <submittedName>
        <fullName evidence="1">Uncharacterized protein</fullName>
    </submittedName>
</protein>
<evidence type="ECO:0000313" key="1">
    <source>
        <dbReference type="EMBL" id="TDA70777.1"/>
    </source>
</evidence>
<accession>A0ABY2D4G0</accession>
<name>A0ABY2D4G0_9GAMM</name>
<comment type="caution">
    <text evidence="1">The sequence shown here is derived from an EMBL/GenBank/DDBJ whole genome shotgun (WGS) entry which is preliminary data.</text>
</comment>
<evidence type="ECO:0000313" key="2">
    <source>
        <dbReference type="Proteomes" id="UP000294823"/>
    </source>
</evidence>
<organism evidence="1 2">
    <name type="scientific">Halomonas marinisediminis</name>
    <dbReference type="NCBI Taxonomy" id="2546095"/>
    <lineage>
        <taxon>Bacteria</taxon>
        <taxon>Pseudomonadati</taxon>
        <taxon>Pseudomonadota</taxon>
        <taxon>Gammaproteobacteria</taxon>
        <taxon>Oceanospirillales</taxon>
        <taxon>Halomonadaceae</taxon>
        <taxon>Halomonas</taxon>
    </lineage>
</organism>
<keyword evidence="2" id="KW-1185">Reference proteome</keyword>
<dbReference type="Proteomes" id="UP000294823">
    <property type="component" value="Unassembled WGS sequence"/>
</dbReference>
<gene>
    <name evidence="1" type="ORF">E0702_18700</name>
</gene>
<proteinExistence type="predicted"/>
<feature type="non-terminal residue" evidence="1">
    <location>
        <position position="1"/>
    </location>
</feature>
<feature type="non-terminal residue" evidence="1">
    <location>
        <position position="74"/>
    </location>
</feature>
<dbReference type="EMBL" id="SLTR01000836">
    <property type="protein sequence ID" value="TDA70777.1"/>
    <property type="molecule type" value="Genomic_DNA"/>
</dbReference>